<reference evidence="1 2" key="1">
    <citation type="journal article" date="2017" name="Nat. Commun.">
        <title>In situ click chemistry generation of cyclooxygenase-2 inhibitors.</title>
        <authorList>
            <person name="Bhardwaj A."/>
            <person name="Kaur J."/>
            <person name="Wuest M."/>
            <person name="Wuest F."/>
        </authorList>
    </citation>
    <scope>NUCLEOTIDE SEQUENCE [LARGE SCALE GENOMIC DNA]</scope>
    <source>
        <strain evidence="1">S2_012_000_R3_94</strain>
    </source>
</reference>
<organism evidence="1 2">
    <name type="scientific">Paracoccus denitrificans</name>
    <dbReference type="NCBI Taxonomy" id="266"/>
    <lineage>
        <taxon>Bacteria</taxon>
        <taxon>Pseudomonadati</taxon>
        <taxon>Pseudomonadota</taxon>
        <taxon>Alphaproteobacteria</taxon>
        <taxon>Rhodobacterales</taxon>
        <taxon>Paracoccaceae</taxon>
        <taxon>Paracoccus</taxon>
    </lineage>
</organism>
<proteinExistence type="predicted"/>
<protein>
    <submittedName>
        <fullName evidence="1">Uncharacterized protein</fullName>
    </submittedName>
</protein>
<sequence>MQPIRSEHPADPITPEELEELLAIVRAPPPEPVLSEAGRWRKEYREAQARKRIAGNTAATFGPPRADRPAYLSPEEREEIIRGAANWLRLGQRVRIVDGPAPVDPAYGGYRWIGREGVVYRLCSPVFAERVYVFLDPVGSERAEKVAFVEIRDLEPIQQ</sequence>
<dbReference type="AlphaFoldDB" id="A0A533I1L2"/>
<dbReference type="Proteomes" id="UP000315344">
    <property type="component" value="Unassembled WGS sequence"/>
</dbReference>
<accession>A0A533I1L2</accession>
<evidence type="ECO:0000313" key="1">
    <source>
        <dbReference type="EMBL" id="TKW64645.1"/>
    </source>
</evidence>
<comment type="caution">
    <text evidence="1">The sequence shown here is derived from an EMBL/GenBank/DDBJ whole genome shotgun (WGS) entry which is preliminary data.</text>
</comment>
<gene>
    <name evidence="1" type="ORF">DI616_18020</name>
</gene>
<dbReference type="EMBL" id="VAFL01000022">
    <property type="protein sequence ID" value="TKW64645.1"/>
    <property type="molecule type" value="Genomic_DNA"/>
</dbReference>
<name>A0A533I1L2_PARDE</name>
<evidence type="ECO:0000313" key="2">
    <source>
        <dbReference type="Proteomes" id="UP000315344"/>
    </source>
</evidence>